<reference evidence="1" key="1">
    <citation type="submission" date="2015-06" db="UniProtKB">
        <authorList>
            <consortium name="EnsemblPlants"/>
        </authorList>
    </citation>
    <scope>IDENTIFICATION</scope>
</reference>
<organism evidence="1">
    <name type="scientific">Aegilops tauschii</name>
    <name type="common">Tausch's goatgrass</name>
    <name type="synonym">Aegilops squarrosa</name>
    <dbReference type="NCBI Taxonomy" id="37682"/>
    <lineage>
        <taxon>Eukaryota</taxon>
        <taxon>Viridiplantae</taxon>
        <taxon>Streptophyta</taxon>
        <taxon>Embryophyta</taxon>
        <taxon>Tracheophyta</taxon>
        <taxon>Spermatophyta</taxon>
        <taxon>Magnoliopsida</taxon>
        <taxon>Liliopsida</taxon>
        <taxon>Poales</taxon>
        <taxon>Poaceae</taxon>
        <taxon>BOP clade</taxon>
        <taxon>Pooideae</taxon>
        <taxon>Triticodae</taxon>
        <taxon>Triticeae</taxon>
        <taxon>Triticinae</taxon>
        <taxon>Aegilops</taxon>
    </lineage>
</organism>
<proteinExistence type="predicted"/>
<dbReference type="EnsemblPlants" id="EMT13833">
    <property type="protein sequence ID" value="EMT13833"/>
    <property type="gene ID" value="F775_08997"/>
</dbReference>
<name>N1QYJ4_AEGTA</name>
<evidence type="ECO:0000313" key="1">
    <source>
        <dbReference type="EnsemblPlants" id="EMT13833"/>
    </source>
</evidence>
<dbReference type="AlphaFoldDB" id="N1QYJ4"/>
<accession>N1QYJ4</accession>
<sequence>MTVCHYVNGGEGGRVNGKEQEEHNKAREEEEHHKIIFFDTAKEYDIQAVEVAHNIGLETETFVKPSLCETRSKAAKKLLNLTRIKGTEKRKMILQVSNNYRNKAATLAFLEDPLKKHGKSNQLMFVLKKHSLILLRVAYSN</sequence>
<protein>
    <submittedName>
        <fullName evidence="1">Uncharacterized protein</fullName>
    </submittedName>
</protein>